<evidence type="ECO:0000313" key="2">
    <source>
        <dbReference type="EMBL" id="KAF5839679.1"/>
    </source>
</evidence>
<protein>
    <submittedName>
        <fullName evidence="2">Uncharacterized protein</fullName>
    </submittedName>
</protein>
<sequence length="66" mass="7163">MKMVQHKSRGWCDEMLGILFSSLMLGMVAHLPLLMLTEFRKQTGASTTVVANWLACCVFTAGGGAD</sequence>
<proteinExistence type="predicted"/>
<gene>
    <name evidence="2" type="ORF">DUNSADRAFT_230</name>
</gene>
<keyword evidence="1" id="KW-0812">Transmembrane</keyword>
<keyword evidence="1" id="KW-1133">Transmembrane helix</keyword>
<dbReference type="EMBL" id="MU069536">
    <property type="protein sequence ID" value="KAF5839679.1"/>
    <property type="molecule type" value="Genomic_DNA"/>
</dbReference>
<reference evidence="2" key="1">
    <citation type="submission" date="2017-08" db="EMBL/GenBank/DDBJ databases">
        <authorList>
            <person name="Polle J.E."/>
            <person name="Barry K."/>
            <person name="Cushman J."/>
            <person name="Schmutz J."/>
            <person name="Tran D."/>
            <person name="Hathwaick L.T."/>
            <person name="Yim W.C."/>
            <person name="Jenkins J."/>
            <person name="Mckie-Krisberg Z.M."/>
            <person name="Prochnik S."/>
            <person name="Lindquist E."/>
            <person name="Dockter R.B."/>
            <person name="Adam C."/>
            <person name="Molina H."/>
            <person name="Bunkerborg J."/>
            <person name="Jin E."/>
            <person name="Buchheim M."/>
            <person name="Magnuson J."/>
        </authorList>
    </citation>
    <scope>NUCLEOTIDE SEQUENCE</scope>
    <source>
        <strain evidence="2">CCAP 19/18</strain>
    </source>
</reference>
<feature type="transmembrane region" description="Helical" evidence="1">
    <location>
        <begin position="15"/>
        <end position="36"/>
    </location>
</feature>
<organism evidence="2 3">
    <name type="scientific">Dunaliella salina</name>
    <name type="common">Green alga</name>
    <name type="synonym">Protococcus salinus</name>
    <dbReference type="NCBI Taxonomy" id="3046"/>
    <lineage>
        <taxon>Eukaryota</taxon>
        <taxon>Viridiplantae</taxon>
        <taxon>Chlorophyta</taxon>
        <taxon>core chlorophytes</taxon>
        <taxon>Chlorophyceae</taxon>
        <taxon>CS clade</taxon>
        <taxon>Chlamydomonadales</taxon>
        <taxon>Dunaliellaceae</taxon>
        <taxon>Dunaliella</taxon>
    </lineage>
</organism>
<keyword evidence="3" id="KW-1185">Reference proteome</keyword>
<keyword evidence="1" id="KW-0472">Membrane</keyword>
<dbReference type="Proteomes" id="UP000815325">
    <property type="component" value="Unassembled WGS sequence"/>
</dbReference>
<evidence type="ECO:0000313" key="3">
    <source>
        <dbReference type="Proteomes" id="UP000815325"/>
    </source>
</evidence>
<comment type="caution">
    <text evidence="2">The sequence shown here is derived from an EMBL/GenBank/DDBJ whole genome shotgun (WGS) entry which is preliminary data.</text>
</comment>
<accession>A0ABQ7GYJ9</accession>
<name>A0ABQ7GYJ9_DUNSA</name>
<evidence type="ECO:0000256" key="1">
    <source>
        <dbReference type="SAM" id="Phobius"/>
    </source>
</evidence>